<keyword evidence="12" id="KW-1185">Reference proteome</keyword>
<dbReference type="PANTHER" id="PTHR11214">
    <property type="entry name" value="BETA-1,3-N-ACETYLGLUCOSAMINYLTRANSFERASE"/>
    <property type="match status" value="1"/>
</dbReference>
<evidence type="ECO:0000256" key="8">
    <source>
        <dbReference type="ARBA" id="ARBA00023034"/>
    </source>
</evidence>
<dbReference type="GO" id="GO:0016758">
    <property type="term" value="F:hexosyltransferase activity"/>
    <property type="evidence" value="ECO:0007669"/>
    <property type="project" value="InterPro"/>
</dbReference>
<dbReference type="Pfam" id="PF01762">
    <property type="entry name" value="Galactosyl_T"/>
    <property type="match status" value="1"/>
</dbReference>
<evidence type="ECO:0000256" key="9">
    <source>
        <dbReference type="ARBA" id="ARBA00023136"/>
    </source>
</evidence>
<keyword evidence="4" id="KW-0808">Transferase</keyword>
<dbReference type="STRING" id="6277.A0A498S6E5"/>
<evidence type="ECO:0000256" key="5">
    <source>
        <dbReference type="ARBA" id="ARBA00022692"/>
    </source>
</evidence>
<dbReference type="AlphaFoldDB" id="A0A498S6E5"/>
<evidence type="ECO:0000313" key="11">
    <source>
        <dbReference type="EMBL" id="VBB26291.1"/>
    </source>
</evidence>
<dbReference type="GO" id="GO:0006493">
    <property type="term" value="P:protein O-linked glycosylation"/>
    <property type="evidence" value="ECO:0007669"/>
    <property type="project" value="TreeGrafter"/>
</dbReference>
<comment type="similarity">
    <text evidence="2 10">Belongs to the glycosyltransferase 31 family.</text>
</comment>
<evidence type="ECO:0000256" key="3">
    <source>
        <dbReference type="ARBA" id="ARBA00022676"/>
    </source>
</evidence>
<evidence type="ECO:0000313" key="12">
    <source>
        <dbReference type="Proteomes" id="UP000276991"/>
    </source>
</evidence>
<dbReference type="EMBL" id="UPTC01000088">
    <property type="protein sequence ID" value="VBB26291.1"/>
    <property type="molecule type" value="Genomic_DNA"/>
</dbReference>
<proteinExistence type="inferred from homology"/>
<evidence type="ECO:0000256" key="2">
    <source>
        <dbReference type="ARBA" id="ARBA00008661"/>
    </source>
</evidence>
<reference evidence="11 12" key="1">
    <citation type="submission" date="2018-08" db="EMBL/GenBank/DDBJ databases">
        <authorList>
            <person name="Laetsch R D."/>
            <person name="Stevens L."/>
            <person name="Kumar S."/>
            <person name="Blaxter L. M."/>
        </authorList>
    </citation>
    <scope>NUCLEOTIDE SEQUENCE [LARGE SCALE GENOMIC DNA]</scope>
</reference>
<keyword evidence="5" id="KW-0812">Transmembrane</keyword>
<keyword evidence="6" id="KW-0735">Signal-anchor</keyword>
<sequence>MSKSSPKTEFRIITVSLNPSFETSKNAKFKTNAEAVNTFSCSDNVELYNRYAYKWKIIDRKFCTQNYPDLLLLIVAITAIEQREHRNVIRKTWGDVKLYKDFKTAVLFPLGSTDDLDMMNLIQKEQRKYGDIIQQEFLDTYKNLTLKPVSYKEYPKKYYPQYCSGSFYLLTGDLAGPLFEQARFCTLFWIEDVHVTGHLGMRVQAHYERWNQKILFKWNQLDQLIKAPNILFAFIYTPWEHIQLWKWLKNYYGYDNKYEKINI</sequence>
<evidence type="ECO:0000256" key="6">
    <source>
        <dbReference type="ARBA" id="ARBA00022968"/>
    </source>
</evidence>
<keyword evidence="9" id="KW-0472">Membrane</keyword>
<dbReference type="PANTHER" id="PTHR11214:SF3">
    <property type="entry name" value="BETA-1,3-GALACTOSYLTRANSFERASE 6"/>
    <property type="match status" value="1"/>
</dbReference>
<dbReference type="OrthoDB" id="6355886at2759"/>
<keyword evidence="3 10" id="KW-0328">Glycosyltransferase</keyword>
<evidence type="ECO:0000256" key="4">
    <source>
        <dbReference type="ARBA" id="ARBA00022679"/>
    </source>
</evidence>
<gene>
    <name evidence="11" type="ORF">NAV_LOCUS1121</name>
</gene>
<keyword evidence="7" id="KW-1133">Transmembrane helix</keyword>
<evidence type="ECO:0000256" key="10">
    <source>
        <dbReference type="RuleBase" id="RU363063"/>
    </source>
</evidence>
<evidence type="ECO:0000256" key="7">
    <source>
        <dbReference type="ARBA" id="ARBA00022989"/>
    </source>
</evidence>
<dbReference type="Proteomes" id="UP000276991">
    <property type="component" value="Unassembled WGS sequence"/>
</dbReference>
<dbReference type="GO" id="GO:0000139">
    <property type="term" value="C:Golgi membrane"/>
    <property type="evidence" value="ECO:0007669"/>
    <property type="project" value="UniProtKB-SubCell"/>
</dbReference>
<accession>A0A498S6E5</accession>
<organism evidence="11 12">
    <name type="scientific">Acanthocheilonema viteae</name>
    <name type="common">Filarial nematode worm</name>
    <name type="synonym">Dipetalonema viteae</name>
    <dbReference type="NCBI Taxonomy" id="6277"/>
    <lineage>
        <taxon>Eukaryota</taxon>
        <taxon>Metazoa</taxon>
        <taxon>Ecdysozoa</taxon>
        <taxon>Nematoda</taxon>
        <taxon>Chromadorea</taxon>
        <taxon>Rhabditida</taxon>
        <taxon>Spirurina</taxon>
        <taxon>Spiruromorpha</taxon>
        <taxon>Filarioidea</taxon>
        <taxon>Onchocercidae</taxon>
        <taxon>Acanthocheilonema</taxon>
    </lineage>
</organism>
<keyword evidence="8 10" id="KW-0333">Golgi apparatus</keyword>
<dbReference type="InterPro" id="IPR002659">
    <property type="entry name" value="Glyco_trans_31"/>
</dbReference>
<dbReference type="EC" id="2.4.1.-" evidence="10"/>
<comment type="subcellular location">
    <subcellularLocation>
        <location evidence="1 10">Golgi apparatus membrane</location>
        <topology evidence="1 10">Single-pass type II membrane protein</topology>
    </subcellularLocation>
</comment>
<protein>
    <recommendedName>
        <fullName evidence="10">Hexosyltransferase</fullName>
        <ecNumber evidence="10">2.4.1.-</ecNumber>
    </recommendedName>
</protein>
<evidence type="ECO:0000256" key="1">
    <source>
        <dbReference type="ARBA" id="ARBA00004323"/>
    </source>
</evidence>
<name>A0A498S6E5_ACAVI</name>